<dbReference type="EMBL" id="JAAMPI010000876">
    <property type="protein sequence ID" value="KAF4627996.1"/>
    <property type="molecule type" value="Genomic_DNA"/>
</dbReference>
<feature type="compositionally biased region" description="Basic and acidic residues" evidence="1">
    <location>
        <begin position="404"/>
        <end position="414"/>
    </location>
</feature>
<feature type="region of interest" description="Disordered" evidence="1">
    <location>
        <begin position="334"/>
        <end position="436"/>
    </location>
</feature>
<proteinExistence type="predicted"/>
<feature type="compositionally biased region" description="Polar residues" evidence="1">
    <location>
        <begin position="677"/>
        <end position="692"/>
    </location>
</feature>
<accession>A0A8H4RG17</accession>
<feature type="region of interest" description="Disordered" evidence="1">
    <location>
        <begin position="676"/>
        <end position="698"/>
    </location>
</feature>
<reference evidence="2 3" key="1">
    <citation type="submission" date="2020-03" db="EMBL/GenBank/DDBJ databases">
        <title>Draft Genome Sequence of Cudoniella acicularis.</title>
        <authorList>
            <person name="Buettner E."/>
            <person name="Kellner H."/>
        </authorList>
    </citation>
    <scope>NUCLEOTIDE SEQUENCE [LARGE SCALE GENOMIC DNA]</scope>
    <source>
        <strain evidence="2 3">DSM 108380</strain>
    </source>
</reference>
<feature type="compositionally biased region" description="Polar residues" evidence="1">
    <location>
        <begin position="372"/>
        <end position="391"/>
    </location>
</feature>
<sequence length="865" mass="95959">MSADVVAPVKSILKTIDSGIKLGKRVARSAKNAPPIQAQEISYSAQNLQKSLGENSRSISEAYAQTVEICGQPFIRGLEEDRAIQSRLKDLRIALIDQIDSCQDFDEEPDLFEPSAFTSVQQAAQKCSDECVSIFGRLRDQHFQACLQTIRAGHEGQIGQKMEERNSTISARPAEPPSQLSSPPRVPSSPSTHIGHLHMHKPSSSAPVKPKNPWAIDNPSQFDLGPLTQRPAPPREVSTRRRPSRGANEISIAPGDLYPDEQPTRLIPEEVVRSRLNTNEEFLARRRQSRIMFQNEIRGSIASIEEHRASEVFNDKMPSDLAASSSTPVMPYSSNTYSSNTASSSSSNPGGTYSSSPNTTYSSSPVGERISRASSSGYDSLMTRQRSQGQFSSGTRSSATSSMIHDRQTRRESQDPVSPLKTLPMGSPSGELPAHEKSENLGTLSATLHVPGYGVGIESGLEVVTQIDYGNEKMLVEDEHPFTRNTPTASMKSIDYPIRVDTSFYKFGGFCEGAKAMIKGETGFKVVKRPSGHYSATVSARCIKCAYEVGWNDVEKDRLLLRDGIYGNSGIRWRQKFISKCHVKTNSIEEPYYACIFCIEEHKTVEEHDATIFFSVGQLFRHLAKHPRPLPNVYGVTTIYGYQPPEVLDFDLHFTTTEPRPTQYSLGEIASKVATRASAQATSTHNPKTSGRNARDPDGNETLHFAAGARIVGITFPERWSGQCTLTAIARWDFKPKEAKDGGWLKFSRGDKITCVGLDFPNYLERHAEGTRRTIKTKVSTKDDYCAWKHIVIDEDEISGGSNPCNFYAFDKWVELQKMGGLLDYFKRGEYKNLVDFVNALERFEGRKRKATSGGPTITYNVSKD</sequence>
<feature type="compositionally biased region" description="Low complexity" evidence="1">
    <location>
        <begin position="334"/>
        <end position="365"/>
    </location>
</feature>
<feature type="compositionally biased region" description="Low complexity" evidence="1">
    <location>
        <begin position="392"/>
        <end position="402"/>
    </location>
</feature>
<evidence type="ECO:0000313" key="2">
    <source>
        <dbReference type="EMBL" id="KAF4627996.1"/>
    </source>
</evidence>
<keyword evidence="3" id="KW-1185">Reference proteome</keyword>
<dbReference type="AlphaFoldDB" id="A0A8H4RG17"/>
<comment type="caution">
    <text evidence="2">The sequence shown here is derived from an EMBL/GenBank/DDBJ whole genome shotgun (WGS) entry which is preliminary data.</text>
</comment>
<feature type="region of interest" description="Disordered" evidence="1">
    <location>
        <begin position="157"/>
        <end position="262"/>
    </location>
</feature>
<gene>
    <name evidence="2" type="ORF">G7Y89_g10153</name>
</gene>
<organism evidence="2 3">
    <name type="scientific">Cudoniella acicularis</name>
    <dbReference type="NCBI Taxonomy" id="354080"/>
    <lineage>
        <taxon>Eukaryota</taxon>
        <taxon>Fungi</taxon>
        <taxon>Dikarya</taxon>
        <taxon>Ascomycota</taxon>
        <taxon>Pezizomycotina</taxon>
        <taxon>Leotiomycetes</taxon>
        <taxon>Helotiales</taxon>
        <taxon>Tricladiaceae</taxon>
        <taxon>Cudoniella</taxon>
    </lineage>
</organism>
<name>A0A8H4RG17_9HELO</name>
<evidence type="ECO:0000313" key="3">
    <source>
        <dbReference type="Proteomes" id="UP000566819"/>
    </source>
</evidence>
<protein>
    <submittedName>
        <fullName evidence="2">Uncharacterized protein</fullName>
    </submittedName>
</protein>
<dbReference type="OrthoDB" id="5243589at2759"/>
<dbReference type="Proteomes" id="UP000566819">
    <property type="component" value="Unassembled WGS sequence"/>
</dbReference>
<evidence type="ECO:0000256" key="1">
    <source>
        <dbReference type="SAM" id="MobiDB-lite"/>
    </source>
</evidence>
<feature type="compositionally biased region" description="Low complexity" evidence="1">
    <location>
        <begin position="177"/>
        <end position="191"/>
    </location>
</feature>